<dbReference type="Proteomes" id="UP000261212">
    <property type="component" value="Unassembled WGS sequence"/>
</dbReference>
<evidence type="ECO:0000313" key="1">
    <source>
        <dbReference type="EMBL" id="RGD75354.1"/>
    </source>
</evidence>
<protein>
    <submittedName>
        <fullName evidence="1">HD domain-containing protein</fullName>
    </submittedName>
</protein>
<organism evidence="1 2">
    <name type="scientific">Anaerofustis stercorihominis</name>
    <dbReference type="NCBI Taxonomy" id="214853"/>
    <lineage>
        <taxon>Bacteria</taxon>
        <taxon>Bacillati</taxon>
        <taxon>Bacillota</taxon>
        <taxon>Clostridia</taxon>
        <taxon>Eubacteriales</taxon>
        <taxon>Eubacteriaceae</taxon>
        <taxon>Anaerofustis</taxon>
    </lineage>
</organism>
<name>A0A3E3E1C7_9FIRM</name>
<reference evidence="1 2" key="1">
    <citation type="submission" date="2018-08" db="EMBL/GenBank/DDBJ databases">
        <title>A genome reference for cultivated species of the human gut microbiota.</title>
        <authorList>
            <person name="Zou Y."/>
            <person name="Xue W."/>
            <person name="Luo G."/>
        </authorList>
    </citation>
    <scope>NUCLEOTIDE SEQUENCE [LARGE SCALE GENOMIC DNA]</scope>
    <source>
        <strain evidence="1 2">AM25-6</strain>
    </source>
</reference>
<dbReference type="RefSeq" id="WP_117531579.1">
    <property type="nucleotide sequence ID" value="NZ_QUSM01000002.1"/>
</dbReference>
<sequence>MDINSPMIKKAINLAFNAHEGQTDKGDIAYIMHPFYIASKLNDEDEIITALLHDTMEESDLTKKDLINAGFNTKIVEAIDTLTRNNEDYFYYISRIKKNKLARKIKILDLKHNMDLSRLDKITSEDIERYEKYKKAIEILTDNKE</sequence>
<comment type="caution">
    <text evidence="1">The sequence shown here is derived from an EMBL/GenBank/DDBJ whole genome shotgun (WGS) entry which is preliminary data.</text>
</comment>
<gene>
    <name evidence="1" type="ORF">DW687_03240</name>
</gene>
<dbReference type="AlphaFoldDB" id="A0A3E3E1C7"/>
<accession>A0A3E3E1C7</accession>
<proteinExistence type="predicted"/>
<dbReference type="Gene3D" id="1.10.3210.10">
    <property type="entry name" value="Hypothetical protein af1432"/>
    <property type="match status" value="1"/>
</dbReference>
<dbReference type="SUPFAM" id="SSF109604">
    <property type="entry name" value="HD-domain/PDEase-like"/>
    <property type="match status" value="1"/>
</dbReference>
<dbReference type="EMBL" id="QUSM01000002">
    <property type="protein sequence ID" value="RGD75354.1"/>
    <property type="molecule type" value="Genomic_DNA"/>
</dbReference>
<dbReference type="Pfam" id="PF13328">
    <property type="entry name" value="HD_4"/>
    <property type="match status" value="1"/>
</dbReference>
<evidence type="ECO:0000313" key="2">
    <source>
        <dbReference type="Proteomes" id="UP000261212"/>
    </source>
</evidence>